<gene>
    <name evidence="2" type="ORF">D2T33_15255</name>
</gene>
<feature type="domain" description="FAD-dependent urate hydroxylase HpyO/Asp monooxygenase CreE-like FAD/NAD(P)-binding" evidence="1">
    <location>
        <begin position="23"/>
        <end position="167"/>
    </location>
</feature>
<dbReference type="InterPro" id="IPR052189">
    <property type="entry name" value="L-asp_N-monooxygenase_NS-form"/>
</dbReference>
<name>A0A443IRC7_9RHOB</name>
<sequence length="474" mass="51424">MQDLSHLSTPRVGRPAAGGRILVIGGGASGVLLAVRLLRDDPQAQVVLIEGRNPPGCGIAYSTTDPDHLLNTRVRNMSAFPEAPEHFLDWLRARPETRDRDGDSFVGRATYGAYLNDLLAPWHRASERLTWLSRDCLALEEQADGVVATLDDGGRIGGAQAVLATGHVLPGPDPEGLVTGAWTPVRGIAPEGRVVIVGSGLSMVDQVLSLLKSGHTGPILAVSRRGQLPRRHAPTRPLDILPEQVPLGAPVSVLWRWVRRLAARAEALGGTWRDAVDGIRVHAALIWKHLPPDARARFLRHAVLWWELHRHRIPPASADRIDEAIAAGRLVIERGTFRGATRGNRGEIRALIHLRRVGAPVTLAAEAILDCRGIRHDPERHATPVIRDLIRSGQGRVDPLRIGLDVDDDCRLIARDGVPSQRIRAIGPVSRAAFWEITAVPDIREQVAAIAPGILQTAALGNDSSVSAGIDRRW</sequence>
<proteinExistence type="predicted"/>
<dbReference type="PANTHER" id="PTHR40254:SF1">
    <property type="entry name" value="BLR0577 PROTEIN"/>
    <property type="match status" value="1"/>
</dbReference>
<dbReference type="InterPro" id="IPR036188">
    <property type="entry name" value="FAD/NAD-bd_sf"/>
</dbReference>
<dbReference type="EMBL" id="SAUW01000016">
    <property type="protein sequence ID" value="RWR08912.1"/>
    <property type="molecule type" value="Genomic_DNA"/>
</dbReference>
<dbReference type="Gene3D" id="3.50.50.60">
    <property type="entry name" value="FAD/NAD(P)-binding domain"/>
    <property type="match status" value="1"/>
</dbReference>
<protein>
    <recommendedName>
        <fullName evidence="1">FAD-dependent urate hydroxylase HpyO/Asp monooxygenase CreE-like FAD/NAD(P)-binding domain-containing protein</fullName>
    </recommendedName>
</protein>
<dbReference type="PANTHER" id="PTHR40254">
    <property type="entry name" value="BLR0577 PROTEIN"/>
    <property type="match status" value="1"/>
</dbReference>
<keyword evidence="3" id="KW-1185">Reference proteome</keyword>
<evidence type="ECO:0000313" key="2">
    <source>
        <dbReference type="EMBL" id="RWR08912.1"/>
    </source>
</evidence>
<dbReference type="AlphaFoldDB" id="A0A443IRC7"/>
<dbReference type="Pfam" id="PF13454">
    <property type="entry name" value="NAD_binding_9"/>
    <property type="match status" value="1"/>
</dbReference>
<organism evidence="2 3">
    <name type="scientific">Paenirhodobacter populi</name>
    <dbReference type="NCBI Taxonomy" id="2306993"/>
    <lineage>
        <taxon>Bacteria</taxon>
        <taxon>Pseudomonadati</taxon>
        <taxon>Pseudomonadota</taxon>
        <taxon>Alphaproteobacteria</taxon>
        <taxon>Rhodobacterales</taxon>
        <taxon>Rhodobacter group</taxon>
        <taxon>Paenirhodobacter</taxon>
    </lineage>
</organism>
<comment type="caution">
    <text evidence="2">The sequence shown here is derived from an EMBL/GenBank/DDBJ whole genome shotgun (WGS) entry which is preliminary data.</text>
</comment>
<dbReference type="SUPFAM" id="SSF51905">
    <property type="entry name" value="FAD/NAD(P)-binding domain"/>
    <property type="match status" value="1"/>
</dbReference>
<dbReference type="InterPro" id="IPR038732">
    <property type="entry name" value="HpyO/CreE_NAD-binding"/>
</dbReference>
<reference evidence="2 3" key="2">
    <citation type="submission" date="2019-01" db="EMBL/GenBank/DDBJ databases">
        <authorList>
            <person name="Li Y."/>
        </authorList>
    </citation>
    <scope>NUCLEOTIDE SEQUENCE [LARGE SCALE GENOMIC DNA]</scope>
    <source>
        <strain evidence="2 3">2D-5</strain>
    </source>
</reference>
<evidence type="ECO:0000259" key="1">
    <source>
        <dbReference type="Pfam" id="PF13454"/>
    </source>
</evidence>
<accession>A0A443IRC7</accession>
<dbReference type="RefSeq" id="WP_128270317.1">
    <property type="nucleotide sequence ID" value="NZ_SAUW01000016.1"/>
</dbReference>
<evidence type="ECO:0000313" key="3">
    <source>
        <dbReference type="Proteomes" id="UP000285710"/>
    </source>
</evidence>
<dbReference type="Proteomes" id="UP000285710">
    <property type="component" value="Unassembled WGS sequence"/>
</dbReference>
<reference evidence="2 3" key="1">
    <citation type="submission" date="2019-01" db="EMBL/GenBank/DDBJ databases">
        <title>Sinorhodobacter populi sp. nov. isolated from the symptomatic bark tissue of Populus euramericana canker.</title>
        <authorList>
            <person name="Xu G."/>
        </authorList>
    </citation>
    <scope>NUCLEOTIDE SEQUENCE [LARGE SCALE GENOMIC DNA]</scope>
    <source>
        <strain evidence="2 3">2D-5</strain>
    </source>
</reference>